<sequence length="127" mass="14934">MSDIVRFLVFPTLPKQFCFRGPNTYKNVRIFVQTFQQTDRRQKEMKRKGHILWGLHESKLKWARLKLGPTESADVNGEVQSFGVEPSCFRHVLVKLHYPPKRRCHFYLRESFFDCGESEAVTSELGL</sequence>
<comment type="caution">
    <text evidence="1">The sequence shown here is derived from an EMBL/GenBank/DDBJ whole genome shotgun (WGS) entry which is preliminary data.</text>
</comment>
<dbReference type="AlphaFoldDB" id="A0A2P5B500"/>
<protein>
    <submittedName>
        <fullName evidence="1">Uncharacterized protein</fullName>
    </submittedName>
</protein>
<accession>A0A2P5B500</accession>
<name>A0A2P5B500_PARAD</name>
<reference evidence="2" key="1">
    <citation type="submission" date="2016-06" db="EMBL/GenBank/DDBJ databases">
        <title>Parallel loss of symbiosis genes in relatives of nitrogen-fixing non-legume Parasponia.</title>
        <authorList>
            <person name="Van Velzen R."/>
            <person name="Holmer R."/>
            <person name="Bu F."/>
            <person name="Rutten L."/>
            <person name="Van Zeijl A."/>
            <person name="Liu W."/>
            <person name="Santuari L."/>
            <person name="Cao Q."/>
            <person name="Sharma T."/>
            <person name="Shen D."/>
            <person name="Roswanjaya Y."/>
            <person name="Wardhani T."/>
            <person name="Kalhor M.S."/>
            <person name="Jansen J."/>
            <person name="Van den Hoogen J."/>
            <person name="Gungor B."/>
            <person name="Hartog M."/>
            <person name="Hontelez J."/>
            <person name="Verver J."/>
            <person name="Yang W.-C."/>
            <person name="Schijlen E."/>
            <person name="Repin R."/>
            <person name="Schilthuizen M."/>
            <person name="Schranz E."/>
            <person name="Heidstra R."/>
            <person name="Miyata K."/>
            <person name="Fedorova E."/>
            <person name="Kohlen W."/>
            <person name="Bisseling T."/>
            <person name="Smit S."/>
            <person name="Geurts R."/>
        </authorList>
    </citation>
    <scope>NUCLEOTIDE SEQUENCE [LARGE SCALE GENOMIC DNA]</scope>
    <source>
        <strain evidence="2">cv. WU1-14</strain>
    </source>
</reference>
<dbReference type="EMBL" id="JXTB01000362">
    <property type="protein sequence ID" value="PON43852.1"/>
    <property type="molecule type" value="Genomic_DNA"/>
</dbReference>
<gene>
    <name evidence="1" type="ORF">PanWU01x14_270610</name>
</gene>
<dbReference type="OrthoDB" id="10287371at2759"/>
<organism evidence="1 2">
    <name type="scientific">Parasponia andersonii</name>
    <name type="common">Sponia andersonii</name>
    <dbReference type="NCBI Taxonomy" id="3476"/>
    <lineage>
        <taxon>Eukaryota</taxon>
        <taxon>Viridiplantae</taxon>
        <taxon>Streptophyta</taxon>
        <taxon>Embryophyta</taxon>
        <taxon>Tracheophyta</taxon>
        <taxon>Spermatophyta</taxon>
        <taxon>Magnoliopsida</taxon>
        <taxon>eudicotyledons</taxon>
        <taxon>Gunneridae</taxon>
        <taxon>Pentapetalae</taxon>
        <taxon>rosids</taxon>
        <taxon>fabids</taxon>
        <taxon>Rosales</taxon>
        <taxon>Cannabaceae</taxon>
        <taxon>Parasponia</taxon>
    </lineage>
</organism>
<keyword evidence="2" id="KW-1185">Reference proteome</keyword>
<evidence type="ECO:0000313" key="2">
    <source>
        <dbReference type="Proteomes" id="UP000237105"/>
    </source>
</evidence>
<proteinExistence type="predicted"/>
<evidence type="ECO:0000313" key="1">
    <source>
        <dbReference type="EMBL" id="PON43852.1"/>
    </source>
</evidence>
<dbReference type="Proteomes" id="UP000237105">
    <property type="component" value="Unassembled WGS sequence"/>
</dbReference>